<feature type="disulfide bond" evidence="22">
    <location>
        <begin position="2913"/>
        <end position="2931"/>
    </location>
</feature>
<evidence type="ECO:0000256" key="1">
    <source>
        <dbReference type="ARBA" id="ARBA00004251"/>
    </source>
</evidence>
<dbReference type="SUPFAM" id="SSF57196">
    <property type="entry name" value="EGF/Laminin"/>
    <property type="match status" value="5"/>
</dbReference>
<dbReference type="PROSITE" id="PS01187">
    <property type="entry name" value="EGF_CA"/>
    <property type="match status" value="2"/>
</dbReference>
<evidence type="ECO:0000256" key="5">
    <source>
        <dbReference type="ARBA" id="ARBA00022553"/>
    </source>
</evidence>
<dbReference type="GeneID" id="105905394"/>
<dbReference type="GO" id="GO:0043235">
    <property type="term" value="C:receptor complex"/>
    <property type="evidence" value="ECO:0007669"/>
    <property type="project" value="TreeGrafter"/>
</dbReference>
<feature type="disulfide bond" evidence="22">
    <location>
        <begin position="2787"/>
        <end position="2805"/>
    </location>
</feature>
<keyword evidence="14 25" id="KW-0472">Membrane</keyword>
<feature type="disulfide bond" evidence="22">
    <location>
        <begin position="2780"/>
        <end position="2792"/>
    </location>
</feature>
<keyword evidence="5" id="KW-0597">Phosphoprotein</keyword>
<evidence type="ECO:0000256" key="10">
    <source>
        <dbReference type="ARBA" id="ARBA00022737"/>
    </source>
</evidence>
<evidence type="ECO:0000256" key="18">
    <source>
        <dbReference type="ARBA" id="ARBA00023180"/>
    </source>
</evidence>
<feature type="compositionally biased region" description="Polar residues" evidence="24">
    <location>
        <begin position="3773"/>
        <end position="3789"/>
    </location>
</feature>
<feature type="repeat" description="LDL-receptor class B" evidence="23">
    <location>
        <begin position="477"/>
        <end position="519"/>
    </location>
</feature>
<feature type="disulfide bond" evidence="22">
    <location>
        <begin position="1086"/>
        <end position="1101"/>
    </location>
</feature>
<feature type="repeat" description="LDL-receptor class B" evidence="23">
    <location>
        <begin position="3426"/>
        <end position="3468"/>
    </location>
</feature>
<dbReference type="InterPro" id="IPR000742">
    <property type="entry name" value="EGF"/>
</dbReference>
<evidence type="ECO:0000256" key="3">
    <source>
        <dbReference type="ARBA" id="ARBA00022475"/>
    </source>
</evidence>
<dbReference type="InterPro" id="IPR000152">
    <property type="entry name" value="EGF-type_Asp/Asn_hydroxyl_site"/>
</dbReference>
<dbReference type="Pfam" id="PF00058">
    <property type="entry name" value="Ldl_recept_b"/>
    <property type="match status" value="8"/>
</dbReference>
<feature type="repeat" description="LDL-receptor class B" evidence="23">
    <location>
        <begin position="1610"/>
        <end position="1654"/>
    </location>
</feature>
<dbReference type="PROSITE" id="PS01209">
    <property type="entry name" value="LDLRA_1"/>
    <property type="match status" value="14"/>
</dbReference>
<evidence type="ECO:0000256" key="21">
    <source>
        <dbReference type="PROSITE-ProRule" id="PRU00076"/>
    </source>
</evidence>
<keyword evidence="10" id="KW-0677">Repeat</keyword>
<feature type="disulfide bond" evidence="22">
    <location>
        <begin position="1116"/>
        <end position="1134"/>
    </location>
</feature>
<protein>
    <submittedName>
        <fullName evidence="29">Low-density lipoprotein receptor-related protein 2 isoform X3</fullName>
    </submittedName>
</protein>
<feature type="disulfide bond" evidence="22">
    <location>
        <begin position="3133"/>
        <end position="3148"/>
    </location>
</feature>
<feature type="disulfide bond" evidence="22">
    <location>
        <begin position="1045"/>
        <end position="1060"/>
    </location>
</feature>
<evidence type="ECO:0000256" key="25">
    <source>
        <dbReference type="SAM" id="Phobius"/>
    </source>
</evidence>
<feature type="repeat" description="LDL-receptor class B" evidence="23">
    <location>
        <begin position="1521"/>
        <end position="1563"/>
    </location>
</feature>
<keyword evidence="6" id="KW-0254">Endocytosis</keyword>
<feature type="disulfide bond" evidence="22">
    <location>
        <begin position="1074"/>
        <end position="1092"/>
    </location>
</feature>
<dbReference type="InterPro" id="IPR023415">
    <property type="entry name" value="LDLR_class-A_CS"/>
</dbReference>
<dbReference type="Gene3D" id="2.120.10.30">
    <property type="entry name" value="TolB, C-terminal domain"/>
    <property type="match status" value="7"/>
</dbReference>
<dbReference type="PRINTS" id="PR00261">
    <property type="entry name" value="LDLRECEPTOR"/>
</dbReference>
<dbReference type="RefSeq" id="XP_031416425.1">
    <property type="nucleotide sequence ID" value="XM_031560565.2"/>
</dbReference>
<dbReference type="InterPro" id="IPR018097">
    <property type="entry name" value="EGF_Ca-bd_CS"/>
</dbReference>
<feature type="disulfide bond" evidence="22">
    <location>
        <begin position="3114"/>
        <end position="3126"/>
    </location>
</feature>
<evidence type="ECO:0000313" key="29">
    <source>
        <dbReference type="RefSeq" id="XP_031416425.1"/>
    </source>
</evidence>
<dbReference type="PROSITE" id="PS00010">
    <property type="entry name" value="ASX_HYDROXYL"/>
    <property type="match status" value="2"/>
</dbReference>
<feature type="disulfide bond" evidence="22">
    <location>
        <begin position="1150"/>
        <end position="1162"/>
    </location>
</feature>
<feature type="disulfide bond" evidence="22">
    <location>
        <begin position="2828"/>
        <end position="2846"/>
    </location>
</feature>
<keyword evidence="12" id="KW-0106">Calcium</keyword>
<feature type="repeat" description="LDL-receptor class B" evidence="23">
    <location>
        <begin position="3381"/>
        <end position="3424"/>
    </location>
</feature>
<evidence type="ECO:0000256" key="4">
    <source>
        <dbReference type="ARBA" id="ARBA00022536"/>
    </source>
</evidence>
<evidence type="ECO:0000256" key="16">
    <source>
        <dbReference type="ARBA" id="ARBA00023170"/>
    </source>
</evidence>
<dbReference type="PROSITE" id="PS50026">
    <property type="entry name" value="EGF_3"/>
    <property type="match status" value="2"/>
</dbReference>
<dbReference type="PANTHER" id="PTHR22722:SF11">
    <property type="entry name" value="LOW-DENSITY LIPOPROTEIN RECEPTOR-RELATED PROTEIN 2"/>
    <property type="match status" value="1"/>
</dbReference>
<keyword evidence="18" id="KW-0325">Glycoprotein</keyword>
<dbReference type="SMART" id="SM00135">
    <property type="entry name" value="LY"/>
    <property type="match status" value="31"/>
</dbReference>
<keyword evidence="16 29" id="KW-0675">Receptor</keyword>
<dbReference type="CDD" id="cd00112">
    <property type="entry name" value="LDLa"/>
    <property type="match status" value="26"/>
</dbReference>
<feature type="disulfide bond" evidence="22">
    <location>
        <begin position="2821"/>
        <end position="2833"/>
    </location>
</feature>
<feature type="disulfide bond" evidence="22">
    <location>
        <begin position="2746"/>
        <end position="2764"/>
    </location>
</feature>
<evidence type="ECO:0000256" key="26">
    <source>
        <dbReference type="SAM" id="SignalP"/>
    </source>
</evidence>
<feature type="domain" description="EGF-like" evidence="27">
    <location>
        <begin position="1391"/>
        <end position="1430"/>
    </location>
</feature>
<dbReference type="PROSITE" id="PS50068">
    <property type="entry name" value="LDLRA_2"/>
    <property type="match status" value="26"/>
</dbReference>
<dbReference type="InterPro" id="IPR036055">
    <property type="entry name" value="LDL_receptor-like_sf"/>
</dbReference>
<evidence type="ECO:0000256" key="12">
    <source>
        <dbReference type="ARBA" id="ARBA00022837"/>
    </source>
</evidence>
<evidence type="ECO:0000256" key="2">
    <source>
        <dbReference type="ARBA" id="ARBA00009939"/>
    </source>
</evidence>
<dbReference type="PANTHER" id="PTHR22722">
    <property type="entry name" value="LOW-DENSITY LIPOPROTEIN RECEPTOR-RELATED PROTEIN 2-RELATED"/>
    <property type="match status" value="1"/>
</dbReference>
<feature type="disulfide bond" evidence="22">
    <location>
        <begin position="192"/>
        <end position="210"/>
    </location>
</feature>
<dbReference type="PROSITE" id="PS51120">
    <property type="entry name" value="LDLRB"/>
    <property type="match status" value="14"/>
</dbReference>
<evidence type="ECO:0000256" key="24">
    <source>
        <dbReference type="SAM" id="MobiDB-lite"/>
    </source>
</evidence>
<feature type="repeat" description="LDL-receptor class B" evidence="23">
    <location>
        <begin position="2519"/>
        <end position="2562"/>
    </location>
</feature>
<feature type="signal peptide" evidence="26">
    <location>
        <begin position="1"/>
        <end position="27"/>
    </location>
</feature>
<dbReference type="GO" id="GO:0005905">
    <property type="term" value="C:clathrin-coated pit"/>
    <property type="evidence" value="ECO:0007669"/>
    <property type="project" value="UniProtKB-KW"/>
</dbReference>
<keyword evidence="17" id="KW-0168">Coated pit</keyword>
<feature type="disulfide bond" evidence="22">
    <location>
        <begin position="224"/>
        <end position="236"/>
    </location>
</feature>
<feature type="disulfide bond" evidence="21">
    <location>
        <begin position="3586"/>
        <end position="3595"/>
    </location>
</feature>
<keyword evidence="11" id="KW-0967">Endosome</keyword>
<dbReference type="CDD" id="cd00054">
    <property type="entry name" value="EGF_CA"/>
    <property type="match status" value="2"/>
</dbReference>
<feature type="disulfide bond" evidence="22">
    <location>
        <begin position="109"/>
        <end position="121"/>
    </location>
</feature>
<feature type="disulfide bond" evidence="22">
    <location>
        <begin position="1128"/>
        <end position="1143"/>
    </location>
</feature>
<feature type="disulfide bond" evidence="22">
    <location>
        <begin position="3003"/>
        <end position="3018"/>
    </location>
</feature>
<dbReference type="GO" id="GO:0005041">
    <property type="term" value="F:low-density lipoprotein particle receptor activity"/>
    <property type="evidence" value="ECO:0007669"/>
    <property type="project" value="TreeGrafter"/>
</dbReference>
<dbReference type="SUPFAM" id="SSF57184">
    <property type="entry name" value="Growth factor receptor domain"/>
    <property type="match status" value="2"/>
</dbReference>
<feature type="domain" description="EGF-like" evidence="27">
    <location>
        <begin position="3563"/>
        <end position="3596"/>
    </location>
</feature>
<evidence type="ECO:0000256" key="20">
    <source>
        <dbReference type="ARBA" id="ARBA00046273"/>
    </source>
</evidence>
<reference evidence="29" key="1">
    <citation type="submission" date="2025-08" db="UniProtKB">
        <authorList>
            <consortium name="RefSeq"/>
        </authorList>
    </citation>
    <scope>IDENTIFICATION</scope>
</reference>
<evidence type="ECO:0000256" key="6">
    <source>
        <dbReference type="ARBA" id="ARBA00022583"/>
    </source>
</evidence>
<keyword evidence="28" id="KW-1185">Reference proteome</keyword>
<dbReference type="Gene3D" id="2.10.25.10">
    <property type="entry name" value="Laminin"/>
    <property type="match status" value="7"/>
</dbReference>
<evidence type="ECO:0000256" key="19">
    <source>
        <dbReference type="ARBA" id="ARBA00037878"/>
    </source>
</evidence>
<dbReference type="InterPro" id="IPR051221">
    <property type="entry name" value="LDLR-related"/>
</dbReference>
<feature type="disulfide bond" evidence="22">
    <location>
        <begin position="1279"/>
        <end position="1297"/>
    </location>
</feature>
<dbReference type="FunFam" id="2.120.10.30:FF:000035">
    <property type="entry name" value="Low-density lipoprotein receptor-related protein 2"/>
    <property type="match status" value="1"/>
</dbReference>
<feature type="disulfide bond" evidence="22">
    <location>
        <begin position="2952"/>
        <end position="2970"/>
    </location>
</feature>
<dbReference type="FunFam" id="4.10.400.10:FF:000002">
    <property type="entry name" value="Low-density lipoprotein receptor-related protein 1"/>
    <property type="match status" value="3"/>
</dbReference>
<feature type="disulfide bond" evidence="22">
    <location>
        <begin position="1109"/>
        <end position="1121"/>
    </location>
</feature>
<dbReference type="InterPro" id="IPR002172">
    <property type="entry name" value="LDrepeatLR_classA_rpt"/>
</dbReference>
<feature type="disulfide bond" evidence="22">
    <location>
        <begin position="165"/>
        <end position="180"/>
    </location>
</feature>
<feature type="repeat" description="LDL-receptor class B" evidence="23">
    <location>
        <begin position="568"/>
        <end position="612"/>
    </location>
</feature>
<feature type="repeat" description="LDL-receptor class B" evidence="23">
    <location>
        <begin position="883"/>
        <end position="926"/>
    </location>
</feature>
<proteinExistence type="inferred from homology"/>
<dbReference type="SUPFAM" id="SSF57424">
    <property type="entry name" value="LDL receptor-like module"/>
    <property type="match status" value="26"/>
</dbReference>
<keyword evidence="15 21" id="KW-1015">Disulfide bond</keyword>
<comment type="caution">
    <text evidence="21">Lacks conserved residue(s) required for the propagation of feature annotation.</text>
</comment>
<dbReference type="SMART" id="SM00181">
    <property type="entry name" value="EGF"/>
    <property type="match status" value="20"/>
</dbReference>
<keyword evidence="4 21" id="KW-0245">EGF-like domain</keyword>
<feature type="repeat" description="LDL-receptor class B" evidence="23">
    <location>
        <begin position="839"/>
        <end position="882"/>
    </location>
</feature>
<evidence type="ECO:0000256" key="11">
    <source>
        <dbReference type="ARBA" id="ARBA00022753"/>
    </source>
</evidence>
<feature type="compositionally biased region" description="Acidic residues" evidence="24">
    <location>
        <begin position="3795"/>
        <end position="3805"/>
    </location>
</feature>
<dbReference type="SMART" id="SM00192">
    <property type="entry name" value="LDLa"/>
    <property type="match status" value="26"/>
</dbReference>
<dbReference type="FunFam" id="4.10.400.10:FF:000147">
    <property type="entry name" value="Low-density lipoprotein receptor-related protein 2"/>
    <property type="match status" value="1"/>
</dbReference>
<gene>
    <name evidence="29" type="primary">lrp2b</name>
</gene>
<dbReference type="InterPro" id="IPR056588">
    <property type="entry name" value="EGF_LRP2"/>
</dbReference>
<dbReference type="FunFam" id="4.10.400.10:FF:000034">
    <property type="entry name" value="Low-density lipoprotein receptor-related protein 2"/>
    <property type="match status" value="5"/>
</dbReference>
<feature type="disulfide bond" evidence="22">
    <location>
        <begin position="204"/>
        <end position="219"/>
    </location>
</feature>
<feature type="disulfide bond" evidence="22">
    <location>
        <begin position="231"/>
        <end position="249"/>
    </location>
</feature>
<feature type="disulfide bond" evidence="22">
    <location>
        <begin position="3035"/>
        <end position="3053"/>
    </location>
</feature>
<dbReference type="FunFam" id="4.10.400.10:FF:000045">
    <property type="entry name" value="Low-density lipoprotein receptor-related protein 2"/>
    <property type="match status" value="1"/>
</dbReference>
<dbReference type="GO" id="GO:0005509">
    <property type="term" value="F:calcium ion binding"/>
    <property type="evidence" value="ECO:0007669"/>
    <property type="project" value="InterPro"/>
</dbReference>
<keyword evidence="3" id="KW-1003">Cell membrane</keyword>
<dbReference type="FunFam" id="4.10.400.10:FF:000108">
    <property type="entry name" value="Low-density lipoprotein receptor-related protein 2"/>
    <property type="match status" value="1"/>
</dbReference>
<feature type="disulfide bond" evidence="22">
    <location>
        <begin position="243"/>
        <end position="258"/>
    </location>
</feature>
<dbReference type="FunFam" id="4.10.400.10:FF:000004">
    <property type="entry name" value="Low-density lipoprotein receptor-related protein 1"/>
    <property type="match status" value="1"/>
</dbReference>
<feature type="repeat" description="LDL-receptor class B" evidence="23">
    <location>
        <begin position="434"/>
        <end position="476"/>
    </location>
</feature>
<dbReference type="SMART" id="SM00179">
    <property type="entry name" value="EGF_CA"/>
    <property type="match status" value="7"/>
</dbReference>
<dbReference type="SUPFAM" id="SSF63825">
    <property type="entry name" value="YWTD domain"/>
    <property type="match status" value="7"/>
</dbReference>
<comment type="subcellular location">
    <subcellularLocation>
        <location evidence="1">Cell membrane</location>
        <topology evidence="1">Single-pass type I membrane protein</topology>
    </subcellularLocation>
    <subcellularLocation>
        <location evidence="20">Endosome lumen</location>
    </subcellularLocation>
    <subcellularLocation>
        <location evidence="19">Membrane</location>
        <location evidence="19">Coated pit</location>
    </subcellularLocation>
</comment>
<feature type="disulfide bond" evidence="22">
    <location>
        <begin position="2984"/>
        <end position="2996"/>
    </location>
</feature>
<evidence type="ECO:0000256" key="23">
    <source>
        <dbReference type="PROSITE-ProRule" id="PRU00461"/>
    </source>
</evidence>
<evidence type="ECO:0000256" key="14">
    <source>
        <dbReference type="ARBA" id="ARBA00023136"/>
    </source>
</evidence>
<dbReference type="InterPro" id="IPR049883">
    <property type="entry name" value="NOTCH1_EGF-like"/>
</dbReference>
<feature type="disulfide bond" evidence="22">
    <location>
        <begin position="153"/>
        <end position="171"/>
    </location>
</feature>
<feature type="disulfide bond" evidence="22">
    <location>
        <begin position="128"/>
        <end position="143"/>
    </location>
</feature>
<dbReference type="FunFam" id="2.10.25.10:FF:000009">
    <property type="entry name" value="Low-density lipoprotein receptor isoform 1"/>
    <property type="match status" value="1"/>
</dbReference>
<dbReference type="GO" id="GO:0031904">
    <property type="term" value="C:endosome lumen"/>
    <property type="evidence" value="ECO:0007669"/>
    <property type="project" value="UniProtKB-SubCell"/>
</dbReference>
<dbReference type="CTD" id="101886177"/>
<feature type="disulfide bond" evidence="22">
    <location>
        <begin position="1272"/>
        <end position="1284"/>
    </location>
</feature>
<feature type="disulfide bond" evidence="22">
    <location>
        <begin position="1169"/>
        <end position="1184"/>
    </location>
</feature>
<dbReference type="Gene3D" id="4.10.400.10">
    <property type="entry name" value="Low-density Lipoprotein Receptor"/>
    <property type="match status" value="26"/>
</dbReference>
<feature type="disulfide bond" evidence="22">
    <location>
        <begin position="1208"/>
        <end position="1223"/>
    </location>
</feature>
<evidence type="ECO:0000256" key="13">
    <source>
        <dbReference type="ARBA" id="ARBA00022989"/>
    </source>
</evidence>
<evidence type="ECO:0000259" key="27">
    <source>
        <dbReference type="PROSITE" id="PS50026"/>
    </source>
</evidence>
<dbReference type="FunFam" id="2.120.10.30:FF:000241">
    <property type="entry name" value="Low-density lipoprotein receptor-related protein 6"/>
    <property type="match status" value="6"/>
</dbReference>
<feature type="disulfide bond" evidence="22">
    <location>
        <begin position="3077"/>
        <end position="3095"/>
    </location>
</feature>
<keyword evidence="13 25" id="KW-1133">Transmembrane helix</keyword>
<dbReference type="FunFam" id="4.10.400.10:FF:000001">
    <property type="entry name" value="Low-density lipoprotein receptor-related protein 1"/>
    <property type="match status" value="1"/>
</dbReference>
<dbReference type="InterPro" id="IPR001881">
    <property type="entry name" value="EGF-like_Ca-bd_dom"/>
</dbReference>
<keyword evidence="29" id="KW-0449">Lipoprotein</keyword>
<feature type="transmembrane region" description="Helical" evidence="25">
    <location>
        <begin position="3599"/>
        <end position="3627"/>
    </location>
</feature>
<feature type="repeat" description="LDL-receptor class B" evidence="23">
    <location>
        <begin position="3338"/>
        <end position="3380"/>
    </location>
</feature>
<dbReference type="InterPro" id="IPR000033">
    <property type="entry name" value="LDLR_classB_rpt"/>
</dbReference>
<feature type="repeat" description="LDL-receptor class B" evidence="23">
    <location>
        <begin position="1478"/>
        <end position="1520"/>
    </location>
</feature>
<feature type="disulfide bond" evidence="22">
    <location>
        <begin position="3028"/>
        <end position="3040"/>
    </location>
</feature>
<feature type="disulfide bond" evidence="22">
    <location>
        <begin position="2964"/>
        <end position="2979"/>
    </location>
</feature>
<feature type="disulfide bond" evidence="22">
    <location>
        <begin position="2925"/>
        <end position="2940"/>
    </location>
</feature>
<dbReference type="Pfam" id="PF00057">
    <property type="entry name" value="Ldl_recept_a"/>
    <property type="match status" value="24"/>
</dbReference>
<dbReference type="PROSITE" id="PS00022">
    <property type="entry name" value="EGF_1"/>
    <property type="match status" value="1"/>
</dbReference>
<feature type="disulfide bond" evidence="22">
    <location>
        <begin position="48"/>
        <end position="63"/>
    </location>
</feature>
<dbReference type="Pfam" id="PF07645">
    <property type="entry name" value="EGF_CA"/>
    <property type="match status" value="2"/>
</dbReference>
<feature type="disulfide bond" evidence="22">
    <location>
        <begin position="1026"/>
        <end position="1038"/>
    </location>
</feature>
<sequence length="3837" mass="424345">MNPKMGLVGLPVLMILIFCQNPLLTKGQCATSQFQCANAQCIDQDWRCDGTKDCTDDSDELNCPAASCGSQQFQCVTGGECISLAFVCDGENDCTDGSDEQRACNGQTCGPHQFTCQEGQCVPQQYRCDHVKDCVDNSDENNCNYPSCPEKTCVNEACYNNTQHCNGVLDCRDGSDEYNCTTEHCLLHQYQCANGYCIPMSFVCDHWDDCGDKSDEEGCVYQSCSGSQFTCTSGRCIPQDWVCDAFNDCGDYSDEKGCDGNIRECYPGEWPCPGSSACVANNKVCDGRPDCPGGTDESNTTAQLTCGLQQCSALSCEYRCHATPQGGSCYCPDGYTVANDSRSCIDYNDCNIWGICDHFCEDRPGSHHCSCADGYFLEQGHLCKANVSGGLPKLIFTDGRDVRMADVHGRFIRTLVQSPGKGYAVGVAYHWHSQRVFWSDTNVQKVFSIHFDGSDQQEVLTEVVHSVQNIAVDWINFKLYLLEARVERIDVCNFDGSDRVTLVAENLENPHGLALDPTVGYMFFTDTMGYGNTDMKLERAFMDGSNRFELVKTRVGNPSGITLDLVTKRVYWTDEHFNMVQTVTYSGLDRKIVLNGGFQVPQPFGLSVFENHAFFTDWTKMGVVRTNRFNGSDPVLLFRTADRPGHIVASHSTLQPVVQNPCGRHNGGCQQICVLSHRTDNDGLGYRCKCRLGYDLQPDLRTCFKVRDFLLVANQYAVRGIPLNVSQQEDVILPLTGLAVTFSASAVEYDASEETVFYNDRSRNLIYKGAVNGTHQQVLTGYRVGKVESMAYDWTSKVLFWTSSSYRVVSAYKVTDGSRRDIVEDLKNPRGIAVHPSAGYLFWSDWYRPAVITRAYTDGSNAIPLINTTLGWPNGLAIDFMMNRLYWVDALLDRIEFVGMDGSDRQAFSNIGQITQPFSLTLHADHLFVSDWRTESVYRMRKRDGGDNIVLRKGILGVMNVKAYSADLQGLISSPCNMLPNGRCSHFCFPMPTSSRVCGCPFGMKLQANQRDCVKDDSVTPPDITCGDYAFPCDGGRCVSNSFRCDGYKDCMDNTDEANCTDTGVTCSPRAFTCGNKHCIPQSWRCDGQDDCGDGTDEENCPTRGPTTCSAQQFACTNGKCIPKTWVCDMDNDCGDGSDERQCNGTISTCSPGLFLCPDHRCISNAYVCDGDQDCMDGSDEKDCEFSCSSYEFACASGDQCISQTYHCDGVFDCRDQSDERGCPTRGPGLCHDNEFQCQVDGFCIPSAWECDGHGDCEDGSDEHPGCPPRTCRPGYFRCANGNCVAPQWVCDGDNDCRDMSDEQDCPTPPFSCPAGQWLCPTDQVCISEGKVCDGQRDCPNGADESPLCNGDDCAVTNGGCSDGCIQGPFGAQCTCLLGYQLLNDSKTCEDIDECQVPGFCSQQCFNERGSFRCFCQDGYQLEPDGRTCKAKNPIEAVLLVTKRSQIIADRINFRPPVIQPIISGSNIVSVDFDRVTKRIFWADISQKMIWSAFQNGTDRRKVFSSGLMVPETLAVDWAGRNLYWVDSVMQTIEVSTIDGRFRKILFSKNITSPRGLALDPRNHTNVMFWSDWGQNPRIERADMDGFGRKAIVTTKVYWPNGLALDYTTRRLYFADAYLKYIDYCDYDGNNRYQVFASDMNLQHPHGMTVFEDYVYWSERYTSRVMKINKFHGGNVTTLMTGVYQPMGIVMDHHIKQPNAINPCVEHLCSQLCLLSQRRPRYYTCACQSGWNLNSDKRTCTKDDTPFLMVMRDTVILGIPLNPNDTSNNAMTPISGITKGVDIDFDDKEQFVYWVQGSGSIYRGKTDGTNRTQFAPVGIMGSPSGLAFDWISRMMYYTNPTNKAIEVIRVDGAQRYRKTLITNTGKPEGAGEPVGIALDPARGKLFWTDRGTDSGVPPKVASADMDGGNLKNLFTGNLGHIEFITADIAASKLYWGVTSTGLIECGTMDGVSRVTIVSGLSHPWGISVHGPHLYYSDVDYEVVERVDKANGANMVVLRSGMAGLRAVKVHARDNSAGTTNACSTNNGGCPHLCLPKPGSQKVCACTTGFVPSQNGSHCEQYDSFAIVSTPRLIRGFHINSSDHSEAMVPVSGNSNSVIDKLALHIPSGFAYWIDNSTYSSYRGINRAKTDGSQYSRLITSGVGTGGIQGLAIDWAAGNLYFTNVFPTQTYLEVIRLNTSYRLVLLKSSSDRPGDLAVSPKLRYLYWADAGQNPKIERAQLDGTNRTVLASESLSSPRGLTVDYTNDFLYWVDDGLDMISCMASDGTERHIVRYGSRYPAPYGVAILGNYMLWVDRKLGKLFQASKYAGDAAAPEVIREGLQGLADVAVFDAHVQPTAAHQVGFHPCLEDNGRCQQFCFAEPDQAAPRCGCAHGSLLTNGVTCGYGKDEFLVYTTDYTVESAQLDPDDHSVPFPSFYLGYSVVALDFDFQDRRVFFSQYSGIGRSKIGYINTAIPGSPPVFIATDLRDPEGLAYDWVHKRLYFTDYSNRSVQAMGIDGQNRSFIAHANRPRAIIVDPCYGYLYWTDWGNTPYIGRVGMDGTNASAIITTKLEWPNALTIDYTTNKIFFADSHLGFLDYADMDGQNRHRAIAGSLPHPFAVTLFEDTVFWTDWNTHAVERAHKYTGADRVVMGNNTHRPYDIHVYHPYRQPRSENPCSNHDLTCSHLCLIRPGGQGATCECPDHFIGLAVGFKIQCVADCSSTQFRCGDNERCVPIWWKCDGQSDCGDGSDEPETCPPRYCPIGRFQCQDGSCTYPNFLCDAHPDCPDGSDEDPALCSDHRCQDNQFQCKNKQCIPVSWHCDGMKDCSDGSDEEAESCAQKTCRPGQFQCNNGRCIPPSYVCDVQDDCGDHSDEPLEECMGPDHKCDADTEFSCKTNYRCIPQWAVCDGTNDCIDNTDEQDCAALTCDPAGDFRCDNHRCVPIRWQCDGRNDCGDGSDEKDCEPRPCSESEYRCDNQQCIPGAWVCDHENDCGDNSDERDCELKTCRPDSFQCLSGHCIPAAFKCDGRADCLDFSDETTCPTRFPGGRWCPDHQFQCKNLLCVNQNWVCDGFNDCGDRSDEDLSLCFNITCDMPAKFRCDNGYCVYSGLMCNQKDDCGDGSDEKEENCREPTQAPCTTDQFKCTNGRCVALPYVCDFNDNCGDLTDEMGCHFGHDRICEEQLCEQDCTNLNGTGFICSCSPGYTVDPDSTFNCNDVNECEIFGMCPQGCKNTKGGYDCECAPGYRKVGTGSQCEAEGPGPLLLLPENIRIRRFNLQTEKYHDFLEEQERIMALDYDWDHNNTGQSMVYFTVEGKGSEAGALKRAYLPTVDDQSNNIAAAVTLDIKYIVKPYGIAVDWVGRNLYWADSQVKRLEVAMLDGRYRKHLVKTDLGQPGAVAVNPRLGLLFWVDNGVAPRIESSWMDGQERKVLVDSGLGLPTGLSIDFTNGDRLYWSDTKESRIESVLPTGEDRRVAVYIDVRNPFSVSVFEGHVYWSTQEKGEVFRQEKFGKGPKSLLFTAGPWLTQVSVYQQQRYNAIKMKTPCKGTCSHLCLLRPGGYTCACPEGTNFSPGSSTVCDAGFDPPPTMPPPCLCQNGGTCYFDDNKALCKCPLEWEGDNCERNIFGITASAVALALGVTAVVAIFLSGLVFAAHKKAKIMEMVHSVNIPTLTMPNFRRSAPSRFGEEGEEPRSGPKVEPCATVEVGDMGKNFENPAYHSENEGGSSAPSAVATAIPTYSLPQDNIENPVYATDTNIVAELTSPDSLSAMPANGSAIHANGKAVPVKTLSTEPAFENPAYSSDQEWTPQETSSGAQKGEEVKEEEEEEEDLVVPRSEEDSDAVFSNPMYTNQVHLPIPEDSSI</sequence>
<feature type="disulfide bond" evidence="22">
    <location>
        <begin position="1291"/>
        <end position="1306"/>
    </location>
</feature>
<feature type="disulfide bond" evidence="22">
    <location>
        <begin position="1067"/>
        <end position="1079"/>
    </location>
</feature>
<feature type="repeat" description="LDL-receptor class B" evidence="23">
    <location>
        <begin position="1566"/>
        <end position="1609"/>
    </location>
</feature>
<evidence type="ECO:0000313" key="28">
    <source>
        <dbReference type="Proteomes" id="UP000515152"/>
    </source>
</evidence>
<feature type="region of interest" description="Disordered" evidence="24">
    <location>
        <begin position="3768"/>
        <end position="3837"/>
    </location>
</feature>
<feature type="compositionally biased region" description="Basic and acidic residues" evidence="24">
    <location>
        <begin position="3659"/>
        <end position="3670"/>
    </location>
</feature>
<dbReference type="FunFam" id="4.10.400.10:FF:000151">
    <property type="entry name" value="LDL receptor related protein 2"/>
    <property type="match status" value="1"/>
</dbReference>
<feature type="region of interest" description="Disordered" evidence="24">
    <location>
        <begin position="3654"/>
        <end position="3673"/>
    </location>
</feature>
<feature type="disulfide bond" evidence="22">
    <location>
        <begin position="2945"/>
        <end position="2957"/>
    </location>
</feature>
<feature type="repeat" description="LDL-receptor class B" evidence="23">
    <location>
        <begin position="2202"/>
        <end position="2245"/>
    </location>
</feature>
<dbReference type="GO" id="GO:0005886">
    <property type="term" value="C:plasma membrane"/>
    <property type="evidence" value="ECO:0007669"/>
    <property type="project" value="UniProtKB-SubCell"/>
</dbReference>
<dbReference type="InterPro" id="IPR009030">
    <property type="entry name" value="Growth_fac_rcpt_cys_sf"/>
</dbReference>
<evidence type="ECO:0000256" key="15">
    <source>
        <dbReference type="ARBA" id="ARBA00023157"/>
    </source>
</evidence>
<name>A0A6P8EX41_CLUHA</name>
<dbReference type="InterPro" id="IPR011042">
    <property type="entry name" value="6-blade_b-propeller_TolB-like"/>
</dbReference>
<evidence type="ECO:0000256" key="7">
    <source>
        <dbReference type="ARBA" id="ARBA00022692"/>
    </source>
</evidence>
<dbReference type="PROSITE" id="PS01186">
    <property type="entry name" value="EGF_2"/>
    <property type="match status" value="3"/>
</dbReference>
<feature type="disulfide bond" evidence="22">
    <location>
        <begin position="185"/>
        <end position="197"/>
    </location>
</feature>
<keyword evidence="7 25" id="KW-0812">Transmembrane</keyword>
<comment type="similarity">
    <text evidence="2">Belongs to the LDLR family.</text>
</comment>
<feature type="disulfide bond" evidence="22">
    <location>
        <begin position="2885"/>
        <end position="2900"/>
    </location>
</feature>
<organism evidence="28 29">
    <name type="scientific">Clupea harengus</name>
    <name type="common">Atlantic herring</name>
    <dbReference type="NCBI Taxonomy" id="7950"/>
    <lineage>
        <taxon>Eukaryota</taxon>
        <taxon>Metazoa</taxon>
        <taxon>Chordata</taxon>
        <taxon>Craniata</taxon>
        <taxon>Vertebrata</taxon>
        <taxon>Euteleostomi</taxon>
        <taxon>Actinopterygii</taxon>
        <taxon>Neopterygii</taxon>
        <taxon>Teleostei</taxon>
        <taxon>Clupei</taxon>
        <taxon>Clupeiformes</taxon>
        <taxon>Clupeoidei</taxon>
        <taxon>Clupeidae</taxon>
        <taxon>Clupea</taxon>
    </lineage>
</organism>
<feature type="disulfide bond" evidence="22">
    <location>
        <begin position="36"/>
        <end position="54"/>
    </location>
</feature>
<feature type="chain" id="PRO_5027819841" evidence="26">
    <location>
        <begin position="28"/>
        <end position="3837"/>
    </location>
</feature>
<feature type="disulfide bond" evidence="22">
    <location>
        <begin position="1157"/>
        <end position="1175"/>
    </location>
</feature>
<evidence type="ECO:0000256" key="9">
    <source>
        <dbReference type="ARBA" id="ARBA00022729"/>
    </source>
</evidence>
<dbReference type="GO" id="GO:0006898">
    <property type="term" value="P:receptor-mediated endocytosis"/>
    <property type="evidence" value="ECO:0007669"/>
    <property type="project" value="UniProtKB-ARBA"/>
</dbReference>
<feature type="disulfide bond" evidence="22">
    <location>
        <begin position="116"/>
        <end position="134"/>
    </location>
</feature>
<feature type="disulfide bond" evidence="22">
    <location>
        <begin position="2991"/>
        <end position="3009"/>
    </location>
</feature>
<feature type="disulfide bond" evidence="22">
    <location>
        <begin position="1033"/>
        <end position="1051"/>
    </location>
</feature>
<dbReference type="Proteomes" id="UP000515152">
    <property type="component" value="Chromosome 23"/>
</dbReference>
<evidence type="ECO:0000256" key="22">
    <source>
        <dbReference type="PROSITE-ProRule" id="PRU00124"/>
    </source>
</evidence>
<keyword evidence="8" id="KW-0479">Metal-binding</keyword>
<evidence type="ECO:0000256" key="8">
    <source>
        <dbReference type="ARBA" id="ARBA00022723"/>
    </source>
</evidence>
<evidence type="ECO:0000256" key="17">
    <source>
        <dbReference type="ARBA" id="ARBA00023176"/>
    </source>
</evidence>
<dbReference type="FunFam" id="4.10.400.10:FF:000011">
    <property type="entry name" value="Low-density lipoprotein receptor-related protein 1"/>
    <property type="match status" value="2"/>
</dbReference>
<feature type="disulfide bond" evidence="22">
    <location>
        <begin position="29"/>
        <end position="41"/>
    </location>
</feature>
<feature type="disulfide bond" evidence="22">
    <location>
        <begin position="3121"/>
        <end position="3139"/>
    </location>
</feature>
<dbReference type="Pfam" id="PF24468">
    <property type="entry name" value="EGF_LRP2"/>
    <property type="match status" value="1"/>
</dbReference>
<keyword evidence="9 26" id="KW-0732">Signal</keyword>
<feature type="disulfide bond" evidence="22">
    <location>
        <begin position="2739"/>
        <end position="2751"/>
    </location>
</feature>
<feature type="disulfide bond" evidence="21">
    <location>
        <begin position="1395"/>
        <end position="1405"/>
    </location>
</feature>
<accession>A0A6P8EX41</accession>